<name>F0W5Y7_9STRA</name>
<dbReference type="Pfam" id="PF12745">
    <property type="entry name" value="HGTP_anticodon2"/>
    <property type="match status" value="1"/>
</dbReference>
<dbReference type="PROSITE" id="PS50011">
    <property type="entry name" value="PROTEIN_KINASE_DOM"/>
    <property type="match status" value="1"/>
</dbReference>
<dbReference type="InterPro" id="IPR045864">
    <property type="entry name" value="aa-tRNA-synth_II/BPL/LPL"/>
</dbReference>
<feature type="domain" description="Protein kinase" evidence="15">
    <location>
        <begin position="261"/>
        <end position="688"/>
    </location>
</feature>
<dbReference type="Pfam" id="PF05773">
    <property type="entry name" value="RWD"/>
    <property type="match status" value="1"/>
</dbReference>
<sequence>MGKKKNKKKGKEHTQAKSASPNHVLTQHALELQEQEVQALRAIFDSDFVLKSATPLYSHIFSITLESFCESGNASAQISLDFDLSKLYPVRDIPQISVHVSRGLPEPKRNLLEKELLELAEQKRGDVMIYDLIMYAKDFITLQQDSTRSSVSFFDEMMLRKKQSETQMRQEEEESRNRQEEQERIQFERLIETIENERRKQKREWDDIKHTSETSNIDIDEKENLADRRSIDPVKLSDSSDSSDEIEDYAERSTSRYINDFKEIGLLGRGGGGEVVKAQNRLDRQLYAVKKIKLDADDPRTKKKILREVKTISRMQHRHIVRYFQAWIEGDDGHALDELETDQEDEESLYTRTHSSRYWNMEEDEVGLFGFDGFERIFSEENDCEGYEKSRSDHTNESQENASTHTMSCHYNDGDDEDWNVLEEIYVDTSTKALEKSIRVNESKKKRNERLYIQMEYCEGNALREVIDKGALWKDHNKIWTLFRQILEAIVYIHRQGIIHRDIKPSNIFLDADGYVKLGDFGLAVRPARVFTGQQEEDESTKDNSFQFHMTNSTGSSAANCYTKLKLEKIDITDAMPLSISNDSEYAERSITAGVGTAFYRAPEQENGRRYDLKADIYSLGVLFFEMWSPPFTTLMERAKALSALRDHQVLPSTFDAVDNVKTIILWMCKANSQERPTSTELLRSPLIPPKLEVESTYLKEALETLTNPQGKLFNQLIDALMDQECEDHIDYTYDHLDSVNHRYFHREQRAKTLIQNTLQRIFERHGAMEHTTPLLMPKGPLLNYTGIPLESSKASANFIDGNGLPVMLPFDLTERYARFVARHNLVRMKSFQFARVYRKNVSSGHPRELLEAAFDIIWDEKSAFRFLELESLHIISEVAQTLKCSSFSGSFYLRLSDVRLTNGLLMLSDIPRESHARKEFLKLLSNEVAAHVHIGTSSKTPSTMQNGRWRFLLKQMRAHGMDHTKMEALEPFFTLPEDGMATLSILRREFRTLFARYSTQLKDCVPKGENTKSELRYLQRKQNHVAHVMKDIQEALSELQVLLQDIETLSCVSGAACIRIDLGLDPHPHRFGSGLLFQALSLDSNAGSHKAPSLGVKVFAEGGRYDSLITRFRLPVAHLKKTFVGAIGIRFSMDRLIAGFMTSNDLTNEVKTSGLEALLRSRPIILVCSTDLTSDTTFIRMRVATVLWRAGINADFIHPEYPHIEDLEAYCQQQSIPWMVIVQQHLTQDKNQVKVKSVRNPAEGDIVVSCNALSDYILHLLQSAKTNGEFTSAKERGISVITAETSPHRIKDNNEPIHSSFNPMVDVMLLDKKYGKDRNRRHAETQRMTRRACKWLNTTFSSTGGDTIKILSVDVPYSILREFGSVMMLEGNSGMEKLTMRFPQYRKIFKHTCEELDAIDLKAVRWTRERYVMLHSSCDDRYDLLSFSSVRST</sequence>
<dbReference type="HOGENOM" id="CLU_001222_0_0_1"/>
<evidence type="ECO:0000256" key="3">
    <source>
        <dbReference type="ARBA" id="ARBA00022679"/>
    </source>
</evidence>
<organism evidence="17">
    <name type="scientific">Albugo laibachii Nc14</name>
    <dbReference type="NCBI Taxonomy" id="890382"/>
    <lineage>
        <taxon>Eukaryota</taxon>
        <taxon>Sar</taxon>
        <taxon>Stramenopiles</taxon>
        <taxon>Oomycota</taxon>
        <taxon>Peronosporomycetes</taxon>
        <taxon>Albuginales</taxon>
        <taxon>Albuginaceae</taxon>
        <taxon>Albugo</taxon>
    </lineage>
</organism>
<dbReference type="SMART" id="SM00220">
    <property type="entry name" value="S_TKc"/>
    <property type="match status" value="1"/>
</dbReference>
<protein>
    <recommendedName>
        <fullName evidence="1">non-specific serine/threonine protein kinase</fullName>
        <ecNumber evidence="1">2.7.11.1</ecNumber>
    </recommendedName>
</protein>
<dbReference type="GO" id="GO:0005524">
    <property type="term" value="F:ATP binding"/>
    <property type="evidence" value="ECO:0007669"/>
    <property type="project" value="UniProtKB-UniRule"/>
</dbReference>
<dbReference type="Gene3D" id="3.40.50.800">
    <property type="entry name" value="Anticodon-binding domain"/>
    <property type="match status" value="1"/>
</dbReference>
<evidence type="ECO:0000256" key="7">
    <source>
        <dbReference type="ARBA" id="ARBA00023193"/>
    </source>
</evidence>
<dbReference type="InterPro" id="IPR017441">
    <property type="entry name" value="Protein_kinase_ATP_BS"/>
</dbReference>
<keyword evidence="3" id="KW-0808">Transferase</keyword>
<dbReference type="GO" id="GO:0004694">
    <property type="term" value="F:eukaryotic translation initiation factor 2alpha kinase activity"/>
    <property type="evidence" value="ECO:0007669"/>
    <property type="project" value="InterPro"/>
</dbReference>
<feature type="region of interest" description="Disordered" evidence="14">
    <location>
        <begin position="162"/>
        <end position="184"/>
    </location>
</feature>
<accession>F0W5Y7</accession>
<keyword evidence="7" id="KW-0652">Protein synthesis inhibitor</keyword>
<dbReference type="InterPro" id="IPR036621">
    <property type="entry name" value="Anticodon-bd_dom_sf"/>
</dbReference>
<dbReference type="Gene3D" id="1.10.510.10">
    <property type="entry name" value="Transferase(Phosphotransferase) domain 1"/>
    <property type="match status" value="1"/>
</dbReference>
<dbReference type="GO" id="GO:0005634">
    <property type="term" value="C:nucleus"/>
    <property type="evidence" value="ECO:0007669"/>
    <property type="project" value="TreeGrafter"/>
</dbReference>
<dbReference type="CDD" id="cd23823">
    <property type="entry name" value="RWD_GCN2"/>
    <property type="match status" value="1"/>
</dbReference>
<feature type="binding site" evidence="13">
    <location>
        <position position="291"/>
    </location>
    <ligand>
        <name>ATP</name>
        <dbReference type="ChEBI" id="CHEBI:30616"/>
    </ligand>
</feature>
<keyword evidence="6 12" id="KW-0067">ATP-binding</keyword>
<evidence type="ECO:0000259" key="15">
    <source>
        <dbReference type="PROSITE" id="PS50011"/>
    </source>
</evidence>
<feature type="binding site" evidence="12">
    <location>
        <begin position="267"/>
        <end position="275"/>
    </location>
    <ligand>
        <name>ATP</name>
        <dbReference type="ChEBI" id="CHEBI:30616"/>
    </ligand>
</feature>
<evidence type="ECO:0000256" key="9">
    <source>
        <dbReference type="ARBA" id="ARBA00047899"/>
    </source>
</evidence>
<dbReference type="PROSITE" id="PS00107">
    <property type="entry name" value="PROTEIN_KINASE_ATP"/>
    <property type="match status" value="1"/>
</dbReference>
<dbReference type="SUPFAM" id="SSF56112">
    <property type="entry name" value="Protein kinase-like (PK-like)"/>
    <property type="match status" value="1"/>
</dbReference>
<dbReference type="PROSITE" id="PS50908">
    <property type="entry name" value="RWD"/>
    <property type="match status" value="1"/>
</dbReference>
<dbReference type="EC" id="2.7.11.1" evidence="1"/>
<feature type="domain" description="RWD" evidence="16">
    <location>
        <begin position="35"/>
        <end position="143"/>
    </location>
</feature>
<evidence type="ECO:0000259" key="16">
    <source>
        <dbReference type="PROSITE" id="PS50908"/>
    </source>
</evidence>
<dbReference type="InterPro" id="IPR050339">
    <property type="entry name" value="CC_SR_Kinase"/>
</dbReference>
<dbReference type="PANTHER" id="PTHR11042">
    <property type="entry name" value="EUKARYOTIC TRANSLATION INITIATION FACTOR 2-ALPHA KINASE EIF2-ALPHA KINASE -RELATED"/>
    <property type="match status" value="1"/>
</dbReference>
<dbReference type="InterPro" id="IPR008271">
    <property type="entry name" value="Ser/Thr_kinase_AS"/>
</dbReference>
<dbReference type="Gene3D" id="3.30.930.10">
    <property type="entry name" value="Bira Bifunctional Protein, Domain 2"/>
    <property type="match status" value="1"/>
</dbReference>
<feature type="compositionally biased region" description="Basic residues" evidence="14">
    <location>
        <begin position="1"/>
        <end position="11"/>
    </location>
</feature>
<dbReference type="SUPFAM" id="SSF54495">
    <property type="entry name" value="UBC-like"/>
    <property type="match status" value="1"/>
</dbReference>
<feature type="active site" description="Proton acceptor" evidence="11">
    <location>
        <position position="502"/>
    </location>
</feature>
<dbReference type="GO" id="GO:0005829">
    <property type="term" value="C:cytosol"/>
    <property type="evidence" value="ECO:0007669"/>
    <property type="project" value="TreeGrafter"/>
</dbReference>
<evidence type="ECO:0000256" key="1">
    <source>
        <dbReference type="ARBA" id="ARBA00012513"/>
    </source>
</evidence>
<keyword evidence="4 12" id="KW-0547">Nucleotide-binding</keyword>
<comment type="catalytic activity">
    <reaction evidence="9">
        <text>L-threonyl-[protein] + ATP = O-phospho-L-threonyl-[protein] + ADP + H(+)</text>
        <dbReference type="Rhea" id="RHEA:46608"/>
        <dbReference type="Rhea" id="RHEA-COMP:11060"/>
        <dbReference type="Rhea" id="RHEA-COMP:11605"/>
        <dbReference type="ChEBI" id="CHEBI:15378"/>
        <dbReference type="ChEBI" id="CHEBI:30013"/>
        <dbReference type="ChEBI" id="CHEBI:30616"/>
        <dbReference type="ChEBI" id="CHEBI:61977"/>
        <dbReference type="ChEBI" id="CHEBI:456216"/>
        <dbReference type="EC" id="2.7.11.1"/>
    </reaction>
</comment>
<evidence type="ECO:0000256" key="11">
    <source>
        <dbReference type="PIRSR" id="PIRSR000660-1"/>
    </source>
</evidence>
<dbReference type="Pfam" id="PF00069">
    <property type="entry name" value="Pkinase"/>
    <property type="match status" value="3"/>
</dbReference>
<keyword evidence="17" id="KW-0396">Initiation factor</keyword>
<dbReference type="InterPro" id="IPR011009">
    <property type="entry name" value="Kinase-like_dom_sf"/>
</dbReference>
<dbReference type="InterPro" id="IPR024435">
    <property type="entry name" value="HisRS-related_dom"/>
</dbReference>
<evidence type="ECO:0000256" key="6">
    <source>
        <dbReference type="ARBA" id="ARBA00022840"/>
    </source>
</evidence>
<dbReference type="PROSITE" id="PS00108">
    <property type="entry name" value="PROTEIN_KINASE_ST"/>
    <property type="match status" value="1"/>
</dbReference>
<feature type="region of interest" description="Disordered" evidence="14">
    <location>
        <begin position="1"/>
        <end position="22"/>
    </location>
</feature>
<dbReference type="SMART" id="SM00591">
    <property type="entry name" value="RWD"/>
    <property type="match status" value="1"/>
</dbReference>
<dbReference type="EMBL" id="FR824067">
    <property type="protein sequence ID" value="CCA16528.1"/>
    <property type="molecule type" value="Genomic_DNA"/>
</dbReference>
<dbReference type="Gene3D" id="3.30.200.20">
    <property type="entry name" value="Phosphorylase Kinase, domain 1"/>
    <property type="match status" value="1"/>
</dbReference>
<evidence type="ECO:0000256" key="8">
    <source>
        <dbReference type="ARBA" id="ARBA00037982"/>
    </source>
</evidence>
<evidence type="ECO:0000256" key="2">
    <source>
        <dbReference type="ARBA" id="ARBA00022527"/>
    </source>
</evidence>
<dbReference type="SUPFAM" id="SSF55681">
    <property type="entry name" value="Class II aaRS and biotin synthetases"/>
    <property type="match status" value="1"/>
</dbReference>
<evidence type="ECO:0000256" key="5">
    <source>
        <dbReference type="ARBA" id="ARBA00022777"/>
    </source>
</evidence>
<dbReference type="InterPro" id="IPR006575">
    <property type="entry name" value="RWD_dom"/>
</dbReference>
<dbReference type="PANTHER" id="PTHR11042:SF136">
    <property type="entry name" value="EIF-2-ALPHA KINASE GCN2"/>
    <property type="match status" value="1"/>
</dbReference>
<comment type="catalytic activity">
    <reaction evidence="10">
        <text>L-seryl-[protein] + ATP = O-phospho-L-seryl-[protein] + ADP + H(+)</text>
        <dbReference type="Rhea" id="RHEA:17989"/>
        <dbReference type="Rhea" id="RHEA-COMP:9863"/>
        <dbReference type="Rhea" id="RHEA-COMP:11604"/>
        <dbReference type="ChEBI" id="CHEBI:15378"/>
        <dbReference type="ChEBI" id="CHEBI:29999"/>
        <dbReference type="ChEBI" id="CHEBI:30616"/>
        <dbReference type="ChEBI" id="CHEBI:83421"/>
        <dbReference type="ChEBI" id="CHEBI:456216"/>
        <dbReference type="EC" id="2.7.11.1"/>
    </reaction>
</comment>
<comment type="similarity">
    <text evidence="8">Belongs to the protein kinase superfamily. Ser/Thr protein kinase family. GCN2 subfamily.</text>
</comment>
<reference evidence="17" key="1">
    <citation type="journal article" date="2011" name="PLoS Biol.">
        <title>Gene gain and loss during evolution of obligate parasitism in the white rust pathogen of Arabidopsis thaliana.</title>
        <authorList>
            <person name="Kemen E."/>
            <person name="Gardiner A."/>
            <person name="Schultz-Larsen T."/>
            <person name="Kemen A.C."/>
            <person name="Balmuth A.L."/>
            <person name="Robert-Seilaniantz A."/>
            <person name="Bailey K."/>
            <person name="Holub E."/>
            <person name="Studholme D.J."/>
            <person name="Maclean D."/>
            <person name="Jones J.D."/>
        </authorList>
    </citation>
    <scope>NUCLEOTIDE SEQUENCE</scope>
</reference>
<dbReference type="Gene3D" id="3.10.110.10">
    <property type="entry name" value="Ubiquitin Conjugating Enzyme"/>
    <property type="match status" value="1"/>
</dbReference>
<keyword evidence="17" id="KW-0648">Protein biosynthesis</keyword>
<feature type="compositionally biased region" description="Basic and acidic residues" evidence="14">
    <location>
        <begin position="386"/>
        <end position="397"/>
    </location>
</feature>
<dbReference type="GO" id="GO:0017148">
    <property type="term" value="P:negative regulation of translation"/>
    <property type="evidence" value="ECO:0007669"/>
    <property type="project" value="UniProtKB-KW"/>
</dbReference>
<dbReference type="GO" id="GO:0003743">
    <property type="term" value="F:translation initiation factor activity"/>
    <property type="evidence" value="ECO:0007669"/>
    <property type="project" value="UniProtKB-KW"/>
</dbReference>
<evidence type="ECO:0000313" key="17">
    <source>
        <dbReference type="EMBL" id="CCA16528.1"/>
    </source>
</evidence>
<evidence type="ECO:0000256" key="14">
    <source>
        <dbReference type="SAM" id="MobiDB-lite"/>
    </source>
</evidence>
<dbReference type="PIRSF" id="PIRSF000660">
    <property type="entry name" value="Ser/Thr_PK_GCN2"/>
    <property type="match status" value="1"/>
</dbReference>
<reference evidence="17" key="2">
    <citation type="submission" date="2011-02" db="EMBL/GenBank/DDBJ databases">
        <authorList>
            <person name="MacLean D."/>
        </authorList>
    </citation>
    <scope>NUCLEOTIDE SEQUENCE</scope>
</reference>
<dbReference type="InterPro" id="IPR016135">
    <property type="entry name" value="UBQ-conjugating_enzyme/RWD"/>
</dbReference>
<evidence type="ECO:0000256" key="13">
    <source>
        <dbReference type="PROSITE-ProRule" id="PRU10141"/>
    </source>
</evidence>
<dbReference type="GO" id="GO:0000077">
    <property type="term" value="P:DNA damage checkpoint signaling"/>
    <property type="evidence" value="ECO:0007669"/>
    <property type="project" value="InterPro"/>
</dbReference>
<evidence type="ECO:0000256" key="4">
    <source>
        <dbReference type="ARBA" id="ARBA00022741"/>
    </source>
</evidence>
<feature type="region of interest" description="Disordered" evidence="14">
    <location>
        <begin position="385"/>
        <end position="405"/>
    </location>
</feature>
<feature type="binding site" evidence="12">
    <location>
        <position position="290"/>
    </location>
    <ligand>
        <name>ATP</name>
        <dbReference type="ChEBI" id="CHEBI:30616"/>
    </ligand>
</feature>
<gene>
    <name evidence="17" type="primary">AlNc14C22G2295</name>
    <name evidence="17" type="ORF">ALNC14_026710</name>
</gene>
<evidence type="ECO:0000256" key="12">
    <source>
        <dbReference type="PIRSR" id="PIRSR000660-2"/>
    </source>
</evidence>
<dbReference type="InterPro" id="IPR000719">
    <property type="entry name" value="Prot_kinase_dom"/>
</dbReference>
<keyword evidence="2" id="KW-0723">Serine/threonine-protein kinase</keyword>
<proteinExistence type="inferred from homology"/>
<dbReference type="InterPro" id="IPR016255">
    <property type="entry name" value="Gcn2"/>
</dbReference>
<keyword evidence="5 17" id="KW-0418">Kinase</keyword>
<evidence type="ECO:0000256" key="10">
    <source>
        <dbReference type="ARBA" id="ARBA00048679"/>
    </source>
</evidence>